<dbReference type="EMBL" id="JAXCGZ010007550">
    <property type="protein sequence ID" value="KAK7079308.1"/>
    <property type="molecule type" value="Genomic_DNA"/>
</dbReference>
<sequence>MLNLDYDGDPGLEWPSLRILHSYRMRLTTRHQLLAVTLLSVALSRSVYGAPIPSPDVSEEENVVEVYEDGLLILVPSISASEVGKEMSGQDLKREIKYEVVAISGETLRREIREIAQSYGAPSALGGTPLVLATDDIQDFGEVIIPAPPSGSYNQPSGGGVSLGGGSFAVNPPTVSVSLPTVSISSAPTSFPTHDLGAVLTNVAGHTNNFVQGAGDTLTQVGIAGSQVLGQVGSAAATNGVELASWLLDQKTRGIGTATQVIGGGLQYAGRLSASVLRALLQIPGIKARVLSEVIEASQPLVYAVSDVIAENADDLGDLFAAKTSIVQDAVAIIIRLIQDTLALKGRIIVSLGSNGLDFGATAFNAGVKIGGAFIESASKVATALGSGVGDLVRVATTVDLPPAPALPPLEIPRLPDLTIPSISVPSVDLTKLIPSAPVLDPIPLPAKPASSLPTITVSSGSAALSSPSFSVSSGGSPSQTYGYPGR</sequence>
<reference evidence="2 3" key="1">
    <citation type="submission" date="2023-11" db="EMBL/GenBank/DDBJ databases">
        <title>Halocaridina rubra genome assembly.</title>
        <authorList>
            <person name="Smith C."/>
        </authorList>
    </citation>
    <scope>NUCLEOTIDE SEQUENCE [LARGE SCALE GENOMIC DNA]</scope>
    <source>
        <strain evidence="2">EP-1</strain>
        <tissue evidence="2">Whole</tissue>
    </source>
</reference>
<feature type="compositionally biased region" description="Low complexity" evidence="1">
    <location>
        <begin position="458"/>
        <end position="479"/>
    </location>
</feature>
<proteinExistence type="predicted"/>
<accession>A0AAN8XD53</accession>
<comment type="caution">
    <text evidence="2">The sequence shown here is derived from an EMBL/GenBank/DDBJ whole genome shotgun (WGS) entry which is preliminary data.</text>
</comment>
<evidence type="ECO:0000256" key="1">
    <source>
        <dbReference type="SAM" id="MobiDB-lite"/>
    </source>
</evidence>
<evidence type="ECO:0000313" key="2">
    <source>
        <dbReference type="EMBL" id="KAK7079308.1"/>
    </source>
</evidence>
<protein>
    <submittedName>
        <fullName evidence="2">Uncharacterized protein</fullName>
    </submittedName>
</protein>
<name>A0AAN8XD53_HALRR</name>
<feature type="region of interest" description="Disordered" evidence="1">
    <location>
        <begin position="453"/>
        <end position="487"/>
    </location>
</feature>
<dbReference type="Proteomes" id="UP001381693">
    <property type="component" value="Unassembled WGS sequence"/>
</dbReference>
<keyword evidence="3" id="KW-1185">Reference proteome</keyword>
<organism evidence="2 3">
    <name type="scientific">Halocaridina rubra</name>
    <name type="common">Hawaiian red shrimp</name>
    <dbReference type="NCBI Taxonomy" id="373956"/>
    <lineage>
        <taxon>Eukaryota</taxon>
        <taxon>Metazoa</taxon>
        <taxon>Ecdysozoa</taxon>
        <taxon>Arthropoda</taxon>
        <taxon>Crustacea</taxon>
        <taxon>Multicrustacea</taxon>
        <taxon>Malacostraca</taxon>
        <taxon>Eumalacostraca</taxon>
        <taxon>Eucarida</taxon>
        <taxon>Decapoda</taxon>
        <taxon>Pleocyemata</taxon>
        <taxon>Caridea</taxon>
        <taxon>Atyoidea</taxon>
        <taxon>Atyidae</taxon>
        <taxon>Halocaridina</taxon>
    </lineage>
</organism>
<evidence type="ECO:0000313" key="3">
    <source>
        <dbReference type="Proteomes" id="UP001381693"/>
    </source>
</evidence>
<dbReference type="AlphaFoldDB" id="A0AAN8XD53"/>
<gene>
    <name evidence="2" type="ORF">SK128_006469</name>
</gene>